<feature type="transmembrane region" description="Helical" evidence="8">
    <location>
        <begin position="6"/>
        <end position="28"/>
    </location>
</feature>
<evidence type="ECO:0008006" key="11">
    <source>
        <dbReference type="Google" id="ProtNLM"/>
    </source>
</evidence>
<dbReference type="InterPro" id="IPR050297">
    <property type="entry name" value="LipidA_mod_glycosyltrf_83"/>
</dbReference>
<feature type="transmembrane region" description="Helical" evidence="8">
    <location>
        <begin position="347"/>
        <end position="364"/>
    </location>
</feature>
<accession>A0A7W5ZP00</accession>
<dbReference type="AlphaFoldDB" id="A0A7W5ZP00"/>
<evidence type="ECO:0000313" key="10">
    <source>
        <dbReference type="Proteomes" id="UP000541352"/>
    </source>
</evidence>
<feature type="transmembrane region" description="Helical" evidence="8">
    <location>
        <begin position="370"/>
        <end position="390"/>
    </location>
</feature>
<feature type="transmembrane region" description="Helical" evidence="8">
    <location>
        <begin position="319"/>
        <end position="335"/>
    </location>
</feature>
<dbReference type="GO" id="GO:0009103">
    <property type="term" value="P:lipopolysaccharide biosynthetic process"/>
    <property type="evidence" value="ECO:0007669"/>
    <property type="project" value="UniProtKB-ARBA"/>
</dbReference>
<keyword evidence="10" id="KW-1185">Reference proteome</keyword>
<protein>
    <recommendedName>
        <fullName evidence="11">Glycosyltransferase RgtA/B/C/D-like domain-containing protein</fullName>
    </recommendedName>
</protein>
<dbReference type="GO" id="GO:0005886">
    <property type="term" value="C:plasma membrane"/>
    <property type="evidence" value="ECO:0007669"/>
    <property type="project" value="UniProtKB-SubCell"/>
</dbReference>
<feature type="transmembrane region" description="Helical" evidence="8">
    <location>
        <begin position="295"/>
        <end position="313"/>
    </location>
</feature>
<feature type="transmembrane region" description="Helical" evidence="8">
    <location>
        <begin position="106"/>
        <end position="127"/>
    </location>
</feature>
<keyword evidence="4" id="KW-0808">Transferase</keyword>
<keyword evidence="2" id="KW-1003">Cell membrane</keyword>
<evidence type="ECO:0000256" key="7">
    <source>
        <dbReference type="ARBA" id="ARBA00023136"/>
    </source>
</evidence>
<evidence type="ECO:0000256" key="6">
    <source>
        <dbReference type="ARBA" id="ARBA00022989"/>
    </source>
</evidence>
<evidence type="ECO:0000256" key="8">
    <source>
        <dbReference type="SAM" id="Phobius"/>
    </source>
</evidence>
<comment type="caution">
    <text evidence="9">The sequence shown here is derived from an EMBL/GenBank/DDBJ whole genome shotgun (WGS) entry which is preliminary data.</text>
</comment>
<proteinExistence type="predicted"/>
<evidence type="ECO:0000256" key="1">
    <source>
        <dbReference type="ARBA" id="ARBA00004651"/>
    </source>
</evidence>
<gene>
    <name evidence="9" type="ORF">FHS57_004939</name>
</gene>
<dbReference type="EMBL" id="JACIBY010000013">
    <property type="protein sequence ID" value="MBB3840918.1"/>
    <property type="molecule type" value="Genomic_DNA"/>
</dbReference>
<keyword evidence="3" id="KW-0328">Glycosyltransferase</keyword>
<keyword evidence="6 8" id="KW-1133">Transmembrane helix</keyword>
<dbReference type="GO" id="GO:0016763">
    <property type="term" value="F:pentosyltransferase activity"/>
    <property type="evidence" value="ECO:0007669"/>
    <property type="project" value="TreeGrafter"/>
</dbReference>
<reference evidence="9 10" key="1">
    <citation type="submission" date="2020-08" db="EMBL/GenBank/DDBJ databases">
        <title>Genomic Encyclopedia of Type Strains, Phase IV (KMG-IV): sequencing the most valuable type-strain genomes for metagenomic binning, comparative biology and taxonomic classification.</title>
        <authorList>
            <person name="Goeker M."/>
        </authorList>
    </citation>
    <scope>NUCLEOTIDE SEQUENCE [LARGE SCALE GENOMIC DNA]</scope>
    <source>
        <strain evidence="9 10">DSM 17976</strain>
    </source>
</reference>
<evidence type="ECO:0000256" key="5">
    <source>
        <dbReference type="ARBA" id="ARBA00022692"/>
    </source>
</evidence>
<dbReference type="Proteomes" id="UP000541352">
    <property type="component" value="Unassembled WGS sequence"/>
</dbReference>
<feature type="transmembrane region" description="Helical" evidence="8">
    <location>
        <begin position="234"/>
        <end position="255"/>
    </location>
</feature>
<dbReference type="PANTHER" id="PTHR33908:SF11">
    <property type="entry name" value="MEMBRANE PROTEIN"/>
    <property type="match status" value="1"/>
</dbReference>
<comment type="subcellular location">
    <subcellularLocation>
        <location evidence="1">Cell membrane</location>
        <topology evidence="1">Multi-pass membrane protein</topology>
    </subcellularLocation>
</comment>
<sequence length="527" mass="59591">MLSFDDFPIVYFALGYLLAGAIVVLTLLKNKRFQEILFLGLSAALLLFMRLPVVIFNQEINPDESQMLAHAITLKQYPIYWQSVDGTTIGPLDNYALLLPSFFGRAIDYTSGRLVGLLCVLGSLWFFYRSVKNWWGENAARVALLPPLFLLAFTQEADYVHYSSEQLPVLVLNIGLWLLSKNWNPSPKIAPWFLLGLVLGISPFAKIQVVPQAAVIGLFAIIQGWNTEKRITKLSALVLGAVTFPILTLVWAWAYDVLDDFWNFYVLGNLIYAGGSSLIDSILRLPHFFAKSPSFMAFLLTTLPLVLLAFRGAKNKTTLFYFAVLWLLTALYAATKSGNDFVHYLNLCIYPFGLMAALGINTLVAQSKTMAALVILTVGVWVGWFGYKVLKREPLNAYLSTADHRVPVSQVSKLIQQYASSNDRLVIWGWMCRYHVETQMPQGTAENHSERCIYPHPMREIYYKRYLADLKQNTPKVFVDAVGPNSLWLYDRATQAHEAFPELKALIAAHYRLVGEVENTRVFVRTE</sequence>
<name>A0A7W5ZP00_9BACT</name>
<evidence type="ECO:0000313" key="9">
    <source>
        <dbReference type="EMBL" id="MBB3840918.1"/>
    </source>
</evidence>
<dbReference type="RefSeq" id="WP_183978217.1">
    <property type="nucleotide sequence ID" value="NZ_JACIBY010000013.1"/>
</dbReference>
<keyword evidence="7 8" id="KW-0472">Membrane</keyword>
<keyword evidence="5 8" id="KW-0812">Transmembrane</keyword>
<organism evidence="9 10">
    <name type="scientific">Runella defluvii</name>
    <dbReference type="NCBI Taxonomy" id="370973"/>
    <lineage>
        <taxon>Bacteria</taxon>
        <taxon>Pseudomonadati</taxon>
        <taxon>Bacteroidota</taxon>
        <taxon>Cytophagia</taxon>
        <taxon>Cytophagales</taxon>
        <taxon>Spirosomataceae</taxon>
        <taxon>Runella</taxon>
    </lineage>
</organism>
<dbReference type="PANTHER" id="PTHR33908">
    <property type="entry name" value="MANNOSYLTRANSFERASE YKCB-RELATED"/>
    <property type="match status" value="1"/>
</dbReference>
<evidence type="ECO:0000256" key="2">
    <source>
        <dbReference type="ARBA" id="ARBA00022475"/>
    </source>
</evidence>
<evidence type="ECO:0000256" key="4">
    <source>
        <dbReference type="ARBA" id="ARBA00022679"/>
    </source>
</evidence>
<evidence type="ECO:0000256" key="3">
    <source>
        <dbReference type="ARBA" id="ARBA00022676"/>
    </source>
</evidence>
<feature type="transmembrane region" description="Helical" evidence="8">
    <location>
        <begin position="35"/>
        <end position="56"/>
    </location>
</feature>